<protein>
    <submittedName>
        <fullName evidence="1">Uncharacterized protein</fullName>
    </submittedName>
</protein>
<proteinExistence type="predicted"/>
<dbReference type="RefSeq" id="WP_194370199.1">
    <property type="nucleotide sequence ID" value="NZ_CP054492.1"/>
</dbReference>
<gene>
    <name evidence="1" type="ORF">HUE88_00955</name>
</gene>
<evidence type="ECO:0000313" key="2">
    <source>
        <dbReference type="Proteomes" id="UP000593994"/>
    </source>
</evidence>
<reference evidence="1 2" key="1">
    <citation type="submission" date="2020-05" db="EMBL/GenBank/DDBJ databases">
        <title>Sulfurimonas marisnigri, sp. nov., and Sulfurimonas baltica, sp. nov., manganese oxide reducing chemolithoautotrophs of the class Epsilonproteobacteria isolated from the pelagic redoxclines of the Black and Baltic Seas and emended description of the genus Sulfurimonas.</title>
        <authorList>
            <person name="Henkel J.V."/>
            <person name="Laudan C."/>
            <person name="Werner J."/>
            <person name="Neu T."/>
            <person name="Plewe S."/>
            <person name="Sproer C."/>
            <person name="Bunk B."/>
            <person name="Schulz-Vogt H.N."/>
        </authorList>
    </citation>
    <scope>NUCLEOTIDE SEQUENCE [LARGE SCALE GENOMIC DNA]</scope>
    <source>
        <strain evidence="1 2">GD2</strain>
    </source>
</reference>
<dbReference type="KEGG" id="sbal:HUE88_00955"/>
<accession>A0A7S7LVS4</accession>
<dbReference type="Proteomes" id="UP000593994">
    <property type="component" value="Chromosome"/>
</dbReference>
<organism evidence="1 2">
    <name type="scientific">Candidatus Sulfurimonas baltica</name>
    <dbReference type="NCBI Taxonomy" id="2740404"/>
    <lineage>
        <taxon>Bacteria</taxon>
        <taxon>Pseudomonadati</taxon>
        <taxon>Campylobacterota</taxon>
        <taxon>Epsilonproteobacteria</taxon>
        <taxon>Campylobacterales</taxon>
        <taxon>Sulfurimonadaceae</taxon>
        <taxon>Sulfurimonas</taxon>
    </lineage>
</organism>
<evidence type="ECO:0000313" key="1">
    <source>
        <dbReference type="EMBL" id="QOY52295.1"/>
    </source>
</evidence>
<sequence>MTKAEEKKKAKELKEDKENLLIRLEEINPFNRDNDLYNIADQLNILTIKDVQSEYEKIDQKSVKTCRKYIGKDYEIGKVMYKIFDKFIDDSNVMSRIDILKYIKEDLGYSASSDDSINYLLNGSLGTLKCLHLIKNNTKSMKSSFEKDNILYNKTYTYYTMEINKWFAEQKYYIYNKSLLKILAPILIQYSRSSISTPVPKFFDKIDSVLEYVLQPFENHNENFELEKYFLDNINNEVSTRMVDNSGSKDSLTLTMDKIEIFTKIITITPIRILFGEDEKYLEYSDKNDETYTVTLSDIVRIQIYDTNIIDNIKEEITQDFSCVNSYITDKDKKGNDYYYICNPKYLEAFKDKVSIEDKLYTIILELPLTALEFFKIQPLDHMKIYAKADEIVEFETIIKTEELKSIIPREFKIKDSYFYVIANDTLNNATAIVLDTLSDIRIVAPKNLHQKVISIFNKYSSNSRL</sequence>
<dbReference type="AlphaFoldDB" id="A0A7S7LVS4"/>
<keyword evidence="2" id="KW-1185">Reference proteome</keyword>
<name>A0A7S7LVS4_9BACT</name>
<dbReference type="EMBL" id="CP054492">
    <property type="protein sequence ID" value="QOY52295.1"/>
    <property type="molecule type" value="Genomic_DNA"/>
</dbReference>